<dbReference type="AlphaFoldDB" id="A0A4C1SQV6"/>
<evidence type="ECO:0000256" key="1">
    <source>
        <dbReference type="SAM" id="MobiDB-lite"/>
    </source>
</evidence>
<accession>A0A4C1SQV6</accession>
<protein>
    <submittedName>
        <fullName evidence="2">Uncharacterized protein</fullName>
    </submittedName>
</protein>
<comment type="caution">
    <text evidence="2">The sequence shown here is derived from an EMBL/GenBank/DDBJ whole genome shotgun (WGS) entry which is preliminary data.</text>
</comment>
<keyword evidence="3" id="KW-1185">Reference proteome</keyword>
<dbReference type="Proteomes" id="UP000299102">
    <property type="component" value="Unassembled WGS sequence"/>
</dbReference>
<sequence>MRRYRSAPIPRSALPAVGAHERRDRGRFVVERQIRGSAVGCMLNVNACCRQASTMDFRELTPHTIQ</sequence>
<organism evidence="2 3">
    <name type="scientific">Eumeta variegata</name>
    <name type="common">Bagworm moth</name>
    <name type="synonym">Eumeta japonica</name>
    <dbReference type="NCBI Taxonomy" id="151549"/>
    <lineage>
        <taxon>Eukaryota</taxon>
        <taxon>Metazoa</taxon>
        <taxon>Ecdysozoa</taxon>
        <taxon>Arthropoda</taxon>
        <taxon>Hexapoda</taxon>
        <taxon>Insecta</taxon>
        <taxon>Pterygota</taxon>
        <taxon>Neoptera</taxon>
        <taxon>Endopterygota</taxon>
        <taxon>Lepidoptera</taxon>
        <taxon>Glossata</taxon>
        <taxon>Ditrysia</taxon>
        <taxon>Tineoidea</taxon>
        <taxon>Psychidae</taxon>
        <taxon>Oiketicinae</taxon>
        <taxon>Eumeta</taxon>
    </lineage>
</organism>
<reference evidence="2 3" key="1">
    <citation type="journal article" date="2019" name="Commun. Biol.">
        <title>The bagworm genome reveals a unique fibroin gene that provides high tensile strength.</title>
        <authorList>
            <person name="Kono N."/>
            <person name="Nakamura H."/>
            <person name="Ohtoshi R."/>
            <person name="Tomita M."/>
            <person name="Numata K."/>
            <person name="Arakawa K."/>
        </authorList>
    </citation>
    <scope>NUCLEOTIDE SEQUENCE [LARGE SCALE GENOMIC DNA]</scope>
</reference>
<gene>
    <name evidence="2" type="ORF">EVAR_6545_1</name>
</gene>
<evidence type="ECO:0000313" key="2">
    <source>
        <dbReference type="EMBL" id="GBP04344.1"/>
    </source>
</evidence>
<evidence type="ECO:0000313" key="3">
    <source>
        <dbReference type="Proteomes" id="UP000299102"/>
    </source>
</evidence>
<proteinExistence type="predicted"/>
<name>A0A4C1SQV6_EUMVA</name>
<feature type="region of interest" description="Disordered" evidence="1">
    <location>
        <begin position="1"/>
        <end position="21"/>
    </location>
</feature>
<dbReference type="EMBL" id="BGZK01000013">
    <property type="protein sequence ID" value="GBP04344.1"/>
    <property type="molecule type" value="Genomic_DNA"/>
</dbReference>